<evidence type="ECO:0000313" key="2">
    <source>
        <dbReference type="Proteomes" id="UP000886998"/>
    </source>
</evidence>
<reference evidence="1" key="1">
    <citation type="submission" date="2020-08" db="EMBL/GenBank/DDBJ databases">
        <title>Multicomponent nature underlies the extraordinary mechanical properties of spider dragline silk.</title>
        <authorList>
            <person name="Kono N."/>
            <person name="Nakamura H."/>
            <person name="Mori M."/>
            <person name="Yoshida Y."/>
            <person name="Ohtoshi R."/>
            <person name="Malay A.D."/>
            <person name="Moran D.A.P."/>
            <person name="Tomita M."/>
            <person name="Numata K."/>
            <person name="Arakawa K."/>
        </authorList>
    </citation>
    <scope>NUCLEOTIDE SEQUENCE</scope>
</reference>
<name>A0A8X6Y0M0_9ARAC</name>
<comment type="caution">
    <text evidence="1">The sequence shown here is derived from an EMBL/GenBank/DDBJ whole genome shotgun (WGS) entry which is preliminary data.</text>
</comment>
<keyword evidence="2" id="KW-1185">Reference proteome</keyword>
<dbReference type="EMBL" id="BMAV01014622">
    <property type="protein sequence ID" value="GFY63117.1"/>
    <property type="molecule type" value="Genomic_DNA"/>
</dbReference>
<proteinExistence type="predicted"/>
<accession>A0A8X6Y0M0</accession>
<evidence type="ECO:0000313" key="1">
    <source>
        <dbReference type="EMBL" id="GFY63117.1"/>
    </source>
</evidence>
<dbReference type="Proteomes" id="UP000886998">
    <property type="component" value="Unassembled WGS sequence"/>
</dbReference>
<dbReference type="AlphaFoldDB" id="A0A8X6Y0M0"/>
<gene>
    <name evidence="1" type="ORF">TNIN_473261</name>
</gene>
<sequence>MLTAAFPSDGNNPTDALTVEAGVEAELLTVSSCPAVDKENDLILCTSSKFEALLVSKSAVGRPYDTEVLLFVDFTIDR</sequence>
<protein>
    <submittedName>
        <fullName evidence="1">Uncharacterized protein</fullName>
    </submittedName>
</protein>
<organism evidence="1 2">
    <name type="scientific">Trichonephila inaurata madagascariensis</name>
    <dbReference type="NCBI Taxonomy" id="2747483"/>
    <lineage>
        <taxon>Eukaryota</taxon>
        <taxon>Metazoa</taxon>
        <taxon>Ecdysozoa</taxon>
        <taxon>Arthropoda</taxon>
        <taxon>Chelicerata</taxon>
        <taxon>Arachnida</taxon>
        <taxon>Araneae</taxon>
        <taxon>Araneomorphae</taxon>
        <taxon>Entelegynae</taxon>
        <taxon>Araneoidea</taxon>
        <taxon>Nephilidae</taxon>
        <taxon>Trichonephila</taxon>
        <taxon>Trichonephila inaurata</taxon>
    </lineage>
</organism>